<evidence type="ECO:0000313" key="3">
    <source>
        <dbReference type="EMBL" id="MCU9969518.1"/>
    </source>
</evidence>
<comment type="function">
    <text evidence="2">An aminoacyl-tRNA editing enzyme that deacylates mischarged D-aminoacyl-tRNAs. Also deacylates mischarged glycyl-tRNA(Ala), protecting cells against glycine mischarging by AlaRS. Acts via tRNA-based rather than protein-based catalysis; rejects L-amino acids rather than detecting D-amino acids in the active site. By recycling D-aminoacyl-tRNA to D-amino acids and free tRNA molecules, this enzyme counteracts the toxicity associated with the formation of D-aminoacyl-tRNA entities in vivo and helps enforce protein L-homochirality.</text>
</comment>
<evidence type="ECO:0000313" key="8">
    <source>
        <dbReference type="Proteomes" id="UP001209486"/>
    </source>
</evidence>
<dbReference type="InterPro" id="IPR003732">
    <property type="entry name" value="Daa-tRNA_deacyls_DTD"/>
</dbReference>
<dbReference type="GO" id="GO:0051500">
    <property type="term" value="F:D-tyrosyl-tRNA(Tyr) deacylase activity"/>
    <property type="evidence" value="ECO:0007669"/>
    <property type="project" value="TreeGrafter"/>
</dbReference>
<organism evidence="5 6">
    <name type="scientific">Mobiluncus mulieris</name>
    <dbReference type="NCBI Taxonomy" id="2052"/>
    <lineage>
        <taxon>Bacteria</taxon>
        <taxon>Bacillati</taxon>
        <taxon>Actinomycetota</taxon>
        <taxon>Actinomycetes</taxon>
        <taxon>Actinomycetales</taxon>
        <taxon>Actinomycetaceae</taxon>
        <taxon>Mobiluncus</taxon>
    </lineage>
</organism>
<dbReference type="EC" id="3.1.1.-" evidence="2"/>
<comment type="subcellular location">
    <subcellularLocation>
        <location evidence="2">Cytoplasm</location>
    </subcellularLocation>
</comment>
<proteinExistence type="inferred from homology"/>
<comment type="similarity">
    <text evidence="1 2">Belongs to the DTD family.</text>
</comment>
<dbReference type="InterPro" id="IPR023509">
    <property type="entry name" value="DTD-like_sf"/>
</dbReference>
<dbReference type="RefSeq" id="WP_004013265.1">
    <property type="nucleotide sequence ID" value="NZ_CAMPUA010000026.1"/>
</dbReference>
<dbReference type="PANTHER" id="PTHR10472">
    <property type="entry name" value="D-TYROSYL-TRNA TYR DEACYLASE"/>
    <property type="match status" value="1"/>
</dbReference>
<comment type="domain">
    <text evidence="2">A Gly-cisPro motif from one monomer fits into the active site of the other monomer to allow specific chiral rejection of L-amino acids.</text>
</comment>
<evidence type="ECO:0000256" key="1">
    <source>
        <dbReference type="ARBA" id="ARBA00009673"/>
    </source>
</evidence>
<dbReference type="SUPFAM" id="SSF69500">
    <property type="entry name" value="DTD-like"/>
    <property type="match status" value="1"/>
</dbReference>
<dbReference type="EMBL" id="VSZY01000017">
    <property type="protein sequence ID" value="MCU9969518.1"/>
    <property type="molecule type" value="Genomic_DNA"/>
</dbReference>
<accession>A0A2X1RZ40</accession>
<dbReference type="EC" id="3.1.1.96" evidence="2"/>
<sequence>MRAVVQRAQGASCSVEGKVSGSFEGPGLVVLVGVTPTDTPKEAQTVARKVANLRIFDGPGAYDTDVAGSEKLAEARGKEVSALDLGLPVLVVSQFTLYGDARKGNRPSWVRAAPGETAAPLVEEVCVALESMGMRVERGVFGADMQLSFTNDGPFTILLEF</sequence>
<dbReference type="HAMAP" id="MF_00518">
    <property type="entry name" value="Deacylase_Dtd"/>
    <property type="match status" value="1"/>
</dbReference>
<keyword evidence="2" id="KW-0694">RNA-binding</keyword>
<dbReference type="Proteomes" id="UP000255284">
    <property type="component" value="Unassembled WGS sequence"/>
</dbReference>
<evidence type="ECO:0000313" key="7">
    <source>
        <dbReference type="Proteomes" id="UP000578252"/>
    </source>
</evidence>
<evidence type="ECO:0000313" key="5">
    <source>
        <dbReference type="EMBL" id="STO16092.1"/>
    </source>
</evidence>
<dbReference type="EMBL" id="UGGQ01000006">
    <property type="protein sequence ID" value="STO16092.1"/>
    <property type="molecule type" value="Genomic_DNA"/>
</dbReference>
<comment type="subunit">
    <text evidence="2">Homodimer.</text>
</comment>
<dbReference type="GO" id="GO:0106026">
    <property type="term" value="F:Gly-tRNA(Ala) deacylase activity"/>
    <property type="evidence" value="ECO:0007669"/>
    <property type="project" value="UniProtKB-UniRule"/>
</dbReference>
<protein>
    <recommendedName>
        <fullName evidence="2">D-aminoacyl-tRNA deacylase</fullName>
        <shortName evidence="2">DTD</shortName>
        <ecNumber evidence="2">3.1.1.96</ecNumber>
    </recommendedName>
    <alternativeName>
        <fullName evidence="2">Gly-tRNA(Ala) deacylase</fullName>
        <ecNumber evidence="2">3.1.1.-</ecNumber>
    </alternativeName>
</protein>
<evidence type="ECO:0000256" key="2">
    <source>
        <dbReference type="HAMAP-Rule" id="MF_00518"/>
    </source>
</evidence>
<dbReference type="AlphaFoldDB" id="A0A2X1RZ40"/>
<evidence type="ECO:0000313" key="6">
    <source>
        <dbReference type="Proteomes" id="UP000255284"/>
    </source>
</evidence>
<dbReference type="PANTHER" id="PTHR10472:SF5">
    <property type="entry name" value="D-AMINOACYL-TRNA DEACYLASE 1"/>
    <property type="match status" value="1"/>
</dbReference>
<keyword evidence="2" id="KW-0820">tRNA-binding</keyword>
<dbReference type="EMBL" id="JABCUR010000013">
    <property type="protein sequence ID" value="NMW65939.1"/>
    <property type="molecule type" value="Genomic_DNA"/>
</dbReference>
<dbReference type="Gene3D" id="3.50.80.10">
    <property type="entry name" value="D-tyrosyl-tRNA(Tyr) deacylase"/>
    <property type="match status" value="1"/>
</dbReference>
<dbReference type="GeneID" id="61167103"/>
<gene>
    <name evidence="2 5" type="primary">dtd</name>
    <name evidence="3" type="ORF">FYZ43_09020</name>
    <name evidence="4" type="ORF">HHJ78_10590</name>
    <name evidence="5" type="ORF">NCTC11819_00637</name>
</gene>
<dbReference type="OrthoDB" id="9801395at2"/>
<keyword evidence="2" id="KW-0963">Cytoplasm</keyword>
<dbReference type="GO" id="GO:0000049">
    <property type="term" value="F:tRNA binding"/>
    <property type="evidence" value="ECO:0007669"/>
    <property type="project" value="UniProtKB-UniRule"/>
</dbReference>
<reference evidence="3 8" key="2">
    <citation type="submission" date="2019-08" db="EMBL/GenBank/DDBJ databases">
        <title>Comparison of rpoB and gyrB Sequences from Mobiluncus Species and Development of a Multiplex PCR Method for Clinical Detection of Mobiluncus curtisii and Mobiluncus mulieris.</title>
        <authorList>
            <person name="Yang L."/>
            <person name="Shen Y."/>
            <person name="Xu G."/>
            <person name="Shu L.-B."/>
            <person name="Hu J."/>
            <person name="Zhang R."/>
            <person name="Wang Y."/>
            <person name="Zhou H.-W."/>
            <person name="Zhang X."/>
        </authorList>
    </citation>
    <scope>NUCLEOTIDE SEQUENCE [LARGE SCALE GENOMIC DNA]</scope>
    <source>
        <strain evidence="3 8">M26</strain>
    </source>
</reference>
<dbReference type="Proteomes" id="UP000578252">
    <property type="component" value="Unassembled WGS sequence"/>
</dbReference>
<comment type="catalytic activity">
    <reaction evidence="2">
        <text>a D-aminoacyl-tRNA + H2O = a tRNA + a D-alpha-amino acid + H(+)</text>
        <dbReference type="Rhea" id="RHEA:13953"/>
        <dbReference type="Rhea" id="RHEA-COMP:10123"/>
        <dbReference type="Rhea" id="RHEA-COMP:10124"/>
        <dbReference type="ChEBI" id="CHEBI:15377"/>
        <dbReference type="ChEBI" id="CHEBI:15378"/>
        <dbReference type="ChEBI" id="CHEBI:59871"/>
        <dbReference type="ChEBI" id="CHEBI:78442"/>
        <dbReference type="ChEBI" id="CHEBI:79333"/>
        <dbReference type="EC" id="3.1.1.96"/>
    </reaction>
</comment>
<dbReference type="GO" id="GO:0019478">
    <property type="term" value="P:D-amino acid catabolic process"/>
    <property type="evidence" value="ECO:0007669"/>
    <property type="project" value="UniProtKB-UniRule"/>
</dbReference>
<dbReference type="GO" id="GO:0005737">
    <property type="term" value="C:cytoplasm"/>
    <property type="evidence" value="ECO:0007669"/>
    <property type="project" value="UniProtKB-SubCell"/>
</dbReference>
<comment type="caution">
    <text evidence="5">The sequence shown here is derived from an EMBL/GenBank/DDBJ whole genome shotgun (WGS) entry which is preliminary data.</text>
</comment>
<reference evidence="4 7" key="3">
    <citation type="submission" date="2020-04" db="EMBL/GenBank/DDBJ databases">
        <title>Antimicrobial susceptibility and clonality of vaginal-derived multi-drug resistant Mobiluncus isolates in China.</title>
        <authorList>
            <person name="Zhang X."/>
        </authorList>
    </citation>
    <scope>NUCLEOTIDE SEQUENCE [LARGE SCALE GENOMIC DNA]</scope>
    <source>
        <strain evidence="4 7">13</strain>
    </source>
</reference>
<evidence type="ECO:0000313" key="4">
    <source>
        <dbReference type="EMBL" id="NMW65939.1"/>
    </source>
</evidence>
<name>A0A2X1RZ40_9ACTO</name>
<dbReference type="GO" id="GO:0043908">
    <property type="term" value="F:Ser(Gly)-tRNA(Ala) hydrolase activity"/>
    <property type="evidence" value="ECO:0007669"/>
    <property type="project" value="UniProtKB-UniRule"/>
</dbReference>
<dbReference type="Pfam" id="PF02580">
    <property type="entry name" value="Tyr_Deacylase"/>
    <property type="match status" value="1"/>
</dbReference>
<dbReference type="NCBIfam" id="TIGR00256">
    <property type="entry name" value="D-aminoacyl-tRNA deacylase"/>
    <property type="match status" value="1"/>
</dbReference>
<dbReference type="Proteomes" id="UP001209486">
    <property type="component" value="Unassembled WGS sequence"/>
</dbReference>
<reference evidence="5 6" key="1">
    <citation type="submission" date="2018-06" db="EMBL/GenBank/DDBJ databases">
        <authorList>
            <consortium name="Pathogen Informatics"/>
            <person name="Doyle S."/>
        </authorList>
    </citation>
    <scope>NUCLEOTIDE SEQUENCE [LARGE SCALE GENOMIC DNA]</scope>
    <source>
        <strain evidence="5 6">NCTC11819</strain>
    </source>
</reference>
<feature type="short sequence motif" description="Gly-cisPro motif, important for rejection of L-amino acids" evidence="2">
    <location>
        <begin position="153"/>
        <end position="154"/>
    </location>
</feature>
<keyword evidence="2 5" id="KW-0378">Hydrolase</keyword>
<comment type="catalytic activity">
    <reaction evidence="2">
        <text>glycyl-tRNA(Ala) + H2O = tRNA(Ala) + glycine + H(+)</text>
        <dbReference type="Rhea" id="RHEA:53744"/>
        <dbReference type="Rhea" id="RHEA-COMP:9657"/>
        <dbReference type="Rhea" id="RHEA-COMP:13640"/>
        <dbReference type="ChEBI" id="CHEBI:15377"/>
        <dbReference type="ChEBI" id="CHEBI:15378"/>
        <dbReference type="ChEBI" id="CHEBI:57305"/>
        <dbReference type="ChEBI" id="CHEBI:78442"/>
        <dbReference type="ChEBI" id="CHEBI:78522"/>
    </reaction>
</comment>